<keyword evidence="1" id="KW-0812">Transmembrane</keyword>
<dbReference type="EMBL" id="BRPK01000012">
    <property type="protein sequence ID" value="GLB43067.1"/>
    <property type="molecule type" value="Genomic_DNA"/>
</dbReference>
<organism evidence="2 3">
    <name type="scientific">Lyophyllum shimeji</name>
    <name type="common">Hon-shimeji</name>
    <name type="synonym">Tricholoma shimeji</name>
    <dbReference type="NCBI Taxonomy" id="47721"/>
    <lineage>
        <taxon>Eukaryota</taxon>
        <taxon>Fungi</taxon>
        <taxon>Dikarya</taxon>
        <taxon>Basidiomycota</taxon>
        <taxon>Agaricomycotina</taxon>
        <taxon>Agaricomycetes</taxon>
        <taxon>Agaricomycetidae</taxon>
        <taxon>Agaricales</taxon>
        <taxon>Tricholomatineae</taxon>
        <taxon>Lyophyllaceae</taxon>
        <taxon>Lyophyllum</taxon>
    </lineage>
</organism>
<feature type="transmembrane region" description="Helical" evidence="1">
    <location>
        <begin position="167"/>
        <end position="191"/>
    </location>
</feature>
<evidence type="ECO:0008006" key="4">
    <source>
        <dbReference type="Google" id="ProtNLM"/>
    </source>
</evidence>
<feature type="transmembrane region" description="Helical" evidence="1">
    <location>
        <begin position="129"/>
        <end position="147"/>
    </location>
</feature>
<dbReference type="AlphaFoldDB" id="A0A9P3PXI3"/>
<accession>A0A9P3PXI3</accession>
<feature type="transmembrane region" description="Helical" evidence="1">
    <location>
        <begin position="238"/>
        <end position="257"/>
    </location>
</feature>
<gene>
    <name evidence="2" type="ORF">LshimejAT787_1205160</name>
</gene>
<feature type="transmembrane region" description="Helical" evidence="1">
    <location>
        <begin position="211"/>
        <end position="232"/>
    </location>
</feature>
<sequence length="309" mass="34630">MALMPNVFFASPFTRNALTLIAWGWLVCDHVWRFRQEWKTIWRPAATESGRSLCVPGVYIFLRYGGSIGQTVNMICTIILLSRPLIPPTVCFGWFWFQSILIQCLFGAVEYIKMLRIDALLIHDWRGRVALSAIWLSGQIALMYTAIETSRALQVDETCLMARPPFRVVVGLIVTIVCLQCLAWTITAILLRRLPEIPLTGQVKRDGGIYFASLVALYAGVVLYASFVDILLHNVHAFMITMLSNLGCGVILNLRILSDDQLTGRRHTGTSTWCLDTLEAPVVDGFDHEDSCGTKSLSDKSQSIRFPIA</sequence>
<keyword evidence="3" id="KW-1185">Reference proteome</keyword>
<dbReference type="OrthoDB" id="3020506at2759"/>
<proteinExistence type="predicted"/>
<evidence type="ECO:0000313" key="3">
    <source>
        <dbReference type="Proteomes" id="UP001063166"/>
    </source>
</evidence>
<dbReference type="Proteomes" id="UP001063166">
    <property type="component" value="Unassembled WGS sequence"/>
</dbReference>
<evidence type="ECO:0000313" key="2">
    <source>
        <dbReference type="EMBL" id="GLB43067.1"/>
    </source>
</evidence>
<protein>
    <recommendedName>
        <fullName evidence="4">Transmembrane protein</fullName>
    </recommendedName>
</protein>
<keyword evidence="1" id="KW-1133">Transmembrane helix</keyword>
<feature type="transmembrane region" description="Helical" evidence="1">
    <location>
        <begin position="86"/>
        <end position="109"/>
    </location>
</feature>
<name>A0A9P3PXI3_LYOSH</name>
<evidence type="ECO:0000256" key="1">
    <source>
        <dbReference type="SAM" id="Phobius"/>
    </source>
</evidence>
<keyword evidence="1" id="KW-0472">Membrane</keyword>
<feature type="transmembrane region" description="Helical" evidence="1">
    <location>
        <begin position="53"/>
        <end position="80"/>
    </location>
</feature>
<comment type="caution">
    <text evidence="2">The sequence shown here is derived from an EMBL/GenBank/DDBJ whole genome shotgun (WGS) entry which is preliminary data.</text>
</comment>
<reference evidence="2" key="1">
    <citation type="submission" date="2022-07" db="EMBL/GenBank/DDBJ databases">
        <title>The genome of Lyophyllum shimeji provides insight into the initial evolution of ectomycorrhizal fungal genome.</title>
        <authorList>
            <person name="Kobayashi Y."/>
            <person name="Shibata T."/>
            <person name="Hirakawa H."/>
            <person name="Shigenobu S."/>
            <person name="Nishiyama T."/>
            <person name="Yamada A."/>
            <person name="Hasebe M."/>
            <person name="Kawaguchi M."/>
        </authorList>
    </citation>
    <scope>NUCLEOTIDE SEQUENCE</scope>
    <source>
        <strain evidence="2">AT787</strain>
    </source>
</reference>